<feature type="compositionally biased region" description="Basic and acidic residues" evidence="4">
    <location>
        <begin position="1441"/>
        <end position="1456"/>
    </location>
</feature>
<dbReference type="EMBL" id="JARJCW010000038">
    <property type="protein sequence ID" value="KAJ7206825.1"/>
    <property type="molecule type" value="Genomic_DNA"/>
</dbReference>
<feature type="domain" description="Ubiquitin-like protease family profile" evidence="5">
    <location>
        <begin position="64"/>
        <end position="231"/>
    </location>
</feature>
<keyword evidence="7" id="KW-1185">Reference proteome</keyword>
<feature type="region of interest" description="Disordered" evidence="4">
    <location>
        <begin position="317"/>
        <end position="380"/>
    </location>
</feature>
<gene>
    <name evidence="6" type="ORF">GGX14DRAFT_567902</name>
</gene>
<evidence type="ECO:0000259" key="5">
    <source>
        <dbReference type="PROSITE" id="PS50600"/>
    </source>
</evidence>
<evidence type="ECO:0000313" key="7">
    <source>
        <dbReference type="Proteomes" id="UP001219525"/>
    </source>
</evidence>
<dbReference type="PROSITE" id="PS50600">
    <property type="entry name" value="ULP_PROTEASE"/>
    <property type="match status" value="1"/>
</dbReference>
<name>A0AAD6VAR2_9AGAR</name>
<dbReference type="SUPFAM" id="SSF54001">
    <property type="entry name" value="Cysteine proteinases"/>
    <property type="match status" value="1"/>
</dbReference>
<organism evidence="6 7">
    <name type="scientific">Mycena pura</name>
    <dbReference type="NCBI Taxonomy" id="153505"/>
    <lineage>
        <taxon>Eukaryota</taxon>
        <taxon>Fungi</taxon>
        <taxon>Dikarya</taxon>
        <taxon>Basidiomycota</taxon>
        <taxon>Agaricomycotina</taxon>
        <taxon>Agaricomycetes</taxon>
        <taxon>Agaricomycetidae</taxon>
        <taxon>Agaricales</taxon>
        <taxon>Marasmiineae</taxon>
        <taxon>Mycenaceae</taxon>
        <taxon>Mycena</taxon>
    </lineage>
</organism>
<evidence type="ECO:0000256" key="4">
    <source>
        <dbReference type="SAM" id="MobiDB-lite"/>
    </source>
</evidence>
<dbReference type="Gene3D" id="3.40.395.10">
    <property type="entry name" value="Adenoviral Proteinase, Chain A"/>
    <property type="match status" value="1"/>
</dbReference>
<dbReference type="Proteomes" id="UP001219525">
    <property type="component" value="Unassembled WGS sequence"/>
</dbReference>
<evidence type="ECO:0000256" key="2">
    <source>
        <dbReference type="ARBA" id="ARBA00022670"/>
    </source>
</evidence>
<dbReference type="GO" id="GO:0019783">
    <property type="term" value="F:ubiquitin-like protein peptidase activity"/>
    <property type="evidence" value="ECO:0007669"/>
    <property type="project" value="UniProtKB-ARBA"/>
</dbReference>
<keyword evidence="3" id="KW-0378">Hydrolase</keyword>
<reference evidence="6" key="1">
    <citation type="submission" date="2023-03" db="EMBL/GenBank/DDBJ databases">
        <title>Massive genome expansion in bonnet fungi (Mycena s.s.) driven by repeated elements and novel gene families across ecological guilds.</title>
        <authorList>
            <consortium name="Lawrence Berkeley National Laboratory"/>
            <person name="Harder C.B."/>
            <person name="Miyauchi S."/>
            <person name="Viragh M."/>
            <person name="Kuo A."/>
            <person name="Thoen E."/>
            <person name="Andreopoulos B."/>
            <person name="Lu D."/>
            <person name="Skrede I."/>
            <person name="Drula E."/>
            <person name="Henrissat B."/>
            <person name="Morin E."/>
            <person name="Kohler A."/>
            <person name="Barry K."/>
            <person name="LaButti K."/>
            <person name="Morin E."/>
            <person name="Salamov A."/>
            <person name="Lipzen A."/>
            <person name="Mereny Z."/>
            <person name="Hegedus B."/>
            <person name="Baldrian P."/>
            <person name="Stursova M."/>
            <person name="Weitz H."/>
            <person name="Taylor A."/>
            <person name="Grigoriev I.V."/>
            <person name="Nagy L.G."/>
            <person name="Martin F."/>
            <person name="Kauserud H."/>
        </authorList>
    </citation>
    <scope>NUCLEOTIDE SEQUENCE</scope>
    <source>
        <strain evidence="6">9144</strain>
    </source>
</reference>
<feature type="region of interest" description="Disordered" evidence="4">
    <location>
        <begin position="1410"/>
        <end position="1456"/>
    </location>
</feature>
<dbReference type="InterPro" id="IPR003653">
    <property type="entry name" value="Peptidase_C48_C"/>
</dbReference>
<keyword evidence="2" id="KW-0645">Protease</keyword>
<dbReference type="Pfam" id="PF02902">
    <property type="entry name" value="Peptidase_C48"/>
    <property type="match status" value="1"/>
</dbReference>
<evidence type="ECO:0000256" key="1">
    <source>
        <dbReference type="ARBA" id="ARBA00005234"/>
    </source>
</evidence>
<dbReference type="GO" id="GO:0006508">
    <property type="term" value="P:proteolysis"/>
    <property type="evidence" value="ECO:0007669"/>
    <property type="project" value="UniProtKB-KW"/>
</dbReference>
<dbReference type="InterPro" id="IPR038765">
    <property type="entry name" value="Papain-like_cys_pep_sf"/>
</dbReference>
<evidence type="ECO:0000256" key="3">
    <source>
        <dbReference type="ARBA" id="ARBA00022801"/>
    </source>
</evidence>
<comment type="caution">
    <text evidence="6">The sequence shown here is derived from an EMBL/GenBank/DDBJ whole genome shotgun (WGS) entry which is preliminary data.</text>
</comment>
<dbReference type="GO" id="GO:0008234">
    <property type="term" value="F:cysteine-type peptidase activity"/>
    <property type="evidence" value="ECO:0007669"/>
    <property type="project" value="InterPro"/>
</dbReference>
<accession>A0AAD6VAR2</accession>
<feature type="compositionally biased region" description="Low complexity" evidence="4">
    <location>
        <begin position="1429"/>
        <end position="1440"/>
    </location>
</feature>
<proteinExistence type="inferred from homology"/>
<sequence length="1683" mass="187362">MWAISYAESLRQMSRCWDRWRAAIFWSSEERDDEEPDESTWRTRTLELLSSIVGWMGRVGFGLQDLVYENLAEVLGENMLRDSVVDALVHDINNRLGARDGATNDYVLADTFFATCMREGAATASGHAGHQLIAKYRHLLTSPSRPRYLGFPLHSPPLHWATCQIDLVEARVRFADSLRRRRPKDLFDELQDWLTRDIGIQNVKITDDLPCGRQRDSVNCGIISANTLAHAVLGDALWDPREARTYRFKAFCTIATMILHSQEREIDEQPLIELRFNAAEHSVAPATDADVEMRVNPSSPPAGVTEEQMAGLLDTTVPTETVIMKRSRKGDHSDSDDDDKPAKKRTKTIKAATASRMPVPTKTAPQQPSKSERKPRPAIPEHVQLDILDSMRTGGQSHSSKHDRLVGILIKHGLFRGNEVKMETLRKECQRDGGDQNPGLDINNPKQVICSRCLKAVQLKAVYEPGRFREHWAKGCKKAPTQNKSITGFFASKSVKAVAVPPKPPKPTQFEKPCPGLTGAMHPRVEYYIDNCPATGAGAREINVYVQKLFESRGIESIRDPKLTKEERALAYHYQALDRDWRIETSPHRSSVVSVRCCITFTVYREADLVDDTVVCAACWAVYLRKEFRTAINRKRGKTHMQLKCTPKLYSNPIQSRLMAQYQGLEELLAERSPSGVFLRFARGVALGHYKDFKVFLGLVETMVMATERRIRGVGMQNFKYPTEFREFGALIRLMSPRTYRTMAQHFRLESERSIQQQKSQRPRFPLGITAQSFEALARYCQDYSYPSDYPLCFSVDDTKLFPAMQPLYDGSQKAWYLVGLPGEQQLKVTSADELEKLMDIKHNPAPKLRLWVVQIPYPGVPPLAFAVLPIASQIKGPELAKHQLRAMDGLVEHEFRFISNVADGAAVERDCQARVAAASKTTFFQIAPPSHINQPPITVPLYNYKGNIFINTQDAPHARKTGRNNFFSGARGLVLGDFVAHYKQLYNMAKNVPDPTLYDRDVIHADKQDDNAAHRVFSAATLKGLADDVGENMGLIVLAFVIGDLVDAYESRTMAHAERAKVVIRARLFFDTWKLFLHKMGYSLSRYYISHAAGKIFDLLIDGLLGLIVIHRDHLVKADIPLLPWKHESMGNERVFAALRDIFPEMSLFQTIVALPHLRATMAAARQAAFSKSGFKKVANGYSLFDVSDDKSINFASLATFPTNADLTSAYGEAHEENDMLWSLLNINIRCLIDAPMVASVAAPVSDDESPEHVGEDVPELAEVNPTGPTTQVTAAAQASVVDLGIGDELERALHAVQDVCGLRKSEEGEVDAVAYAAASLVVDNLAKIDDLPELEDPAQLEQCRKDIAKIIKMTPDSIASLLKDLKASFGPSSGPPTIVAGTGSTSSLLDVTASDLLPLVAMRERHQTEHARKGVRNYQPPHAQRLASDSAASIPAADDIQKKEKSKSEPTERRLLAQRLQAVMRSADARKATTGLNRKAITERPEGAQQEDAKATGNAANAALAAKERADDTLRRRRTLAQHLICQTQVAEADITHLTPLEAGNFAFVIEKTEILLAKVLSIYSKGGGKAGRHDWVPQVPGIGKISYILAQTFEHSGGRSFRRIHRASSMLGVSRFAHLPSGSILVRIPDLVKLTPVMAEVSRTTAILFKHLHIRKKGLEYVVSGCRNTRGNPVDKSPLW</sequence>
<comment type="similarity">
    <text evidence="1">Belongs to the peptidase C48 family.</text>
</comment>
<protein>
    <recommendedName>
        <fullName evidence="5">Ubiquitin-like protease family profile domain-containing protein</fullName>
    </recommendedName>
</protein>
<evidence type="ECO:0000313" key="6">
    <source>
        <dbReference type="EMBL" id="KAJ7206825.1"/>
    </source>
</evidence>